<proteinExistence type="predicted"/>
<accession>A0ABS7XV94</accession>
<keyword evidence="2" id="KW-1185">Reference proteome</keyword>
<reference evidence="2" key="1">
    <citation type="submission" date="2023-07" db="EMBL/GenBank/DDBJ databases">
        <authorList>
            <person name="Yue Y."/>
        </authorList>
    </citation>
    <scope>NUCLEOTIDE SEQUENCE [LARGE SCALE GENOMIC DNA]</scope>
    <source>
        <strain evidence="2">D23</strain>
    </source>
</reference>
<evidence type="ECO:0000313" key="1">
    <source>
        <dbReference type="EMBL" id="MCA0133938.1"/>
    </source>
</evidence>
<dbReference type="RefSeq" id="WP_224531962.1">
    <property type="nucleotide sequence ID" value="NZ_JAIUJR010000031.1"/>
</dbReference>
<comment type="caution">
    <text evidence="1">The sequence shown here is derived from an EMBL/GenBank/DDBJ whole genome shotgun (WGS) entry which is preliminary data.</text>
</comment>
<protein>
    <recommendedName>
        <fullName evidence="3">DUF3108 domain-containing protein</fullName>
    </recommendedName>
</protein>
<sequence length="132" mass="16167">MKYFLLIFMLTLNLSKAFGQSSDRTYLWHGHHYGSTYSYQVSQITIHSDSTYTWKVWIMNIKKEWKTYKQYVPQISKGKITRNGKFYNLTEYRNGNKTDYDWKIKIMDRRLKFYYLNIKEKLKLGAKYKRIE</sequence>
<evidence type="ECO:0000313" key="2">
    <source>
        <dbReference type="Proteomes" id="UP001198901"/>
    </source>
</evidence>
<name>A0ABS7XV94_9FLAO</name>
<organism evidence="1 2">
    <name type="scientific">Winogradskyella alexanderae</name>
    <dbReference type="NCBI Taxonomy" id="2877123"/>
    <lineage>
        <taxon>Bacteria</taxon>
        <taxon>Pseudomonadati</taxon>
        <taxon>Bacteroidota</taxon>
        <taxon>Flavobacteriia</taxon>
        <taxon>Flavobacteriales</taxon>
        <taxon>Flavobacteriaceae</taxon>
        <taxon>Winogradskyella</taxon>
    </lineage>
</organism>
<dbReference type="Proteomes" id="UP001198901">
    <property type="component" value="Unassembled WGS sequence"/>
</dbReference>
<gene>
    <name evidence="1" type="ORF">LBU54_15205</name>
</gene>
<evidence type="ECO:0008006" key="3">
    <source>
        <dbReference type="Google" id="ProtNLM"/>
    </source>
</evidence>
<dbReference type="EMBL" id="JAIUJR010000031">
    <property type="protein sequence ID" value="MCA0133938.1"/>
    <property type="molecule type" value="Genomic_DNA"/>
</dbReference>